<dbReference type="Pfam" id="PF20874">
    <property type="entry name" value="Relaxase_M"/>
    <property type="match status" value="1"/>
</dbReference>
<accession>A0A8B6IZA0</accession>
<dbReference type="InterPro" id="IPR048299">
    <property type="entry name" value="LtrB_central"/>
</dbReference>
<proteinExistence type="predicted"/>
<evidence type="ECO:0000259" key="2">
    <source>
        <dbReference type="Pfam" id="PF11083"/>
    </source>
</evidence>
<reference evidence="4 5" key="1">
    <citation type="submission" date="2019-04" db="EMBL/GenBank/DDBJ databases">
        <authorList>
            <consortium name="Pathogen Informatics"/>
        </authorList>
    </citation>
    <scope>NUCLEOTIDE SEQUENCE [LARGE SCALE GENOMIC DNA]</scope>
    <source>
        <strain evidence="4 5">K36395</strain>
    </source>
</reference>
<keyword evidence="1" id="KW-0175">Coiled coil</keyword>
<dbReference type="Pfam" id="PF11083">
    <property type="entry name" value="Relaxase_C"/>
    <property type="match status" value="1"/>
</dbReference>
<protein>
    <submittedName>
        <fullName evidence="4">Relaxase</fullName>
    </submittedName>
</protein>
<feature type="domain" description="Group II intron-interrupted relaxase LtrB C-terminal" evidence="2">
    <location>
        <begin position="94"/>
        <end position="216"/>
    </location>
</feature>
<evidence type="ECO:0000313" key="4">
    <source>
        <dbReference type="EMBL" id="VHC96629.1"/>
    </source>
</evidence>
<organism evidence="4 5">
    <name type="scientific">Streptococcus pyogenes</name>
    <dbReference type="NCBI Taxonomy" id="1314"/>
    <lineage>
        <taxon>Bacteria</taxon>
        <taxon>Bacillati</taxon>
        <taxon>Bacillota</taxon>
        <taxon>Bacilli</taxon>
        <taxon>Lactobacillales</taxon>
        <taxon>Streptococcaceae</taxon>
        <taxon>Streptococcus</taxon>
    </lineage>
</organism>
<evidence type="ECO:0000256" key="1">
    <source>
        <dbReference type="SAM" id="Coils"/>
    </source>
</evidence>
<name>A0A8B6IZA0_STRPY</name>
<evidence type="ECO:0000313" key="5">
    <source>
        <dbReference type="Proteomes" id="UP000353394"/>
    </source>
</evidence>
<feature type="coiled-coil region" evidence="1">
    <location>
        <begin position="173"/>
        <end position="200"/>
    </location>
</feature>
<dbReference type="InterPro" id="IPR021112">
    <property type="entry name" value="LtrB_C"/>
</dbReference>
<comment type="caution">
    <text evidence="4">The sequence shown here is derived from an EMBL/GenBank/DDBJ whole genome shotgun (WGS) entry which is preliminary data.</text>
</comment>
<dbReference type="EMBL" id="CAAIJW010000002">
    <property type="protein sequence ID" value="VHC96629.1"/>
    <property type="molecule type" value="Genomic_DNA"/>
</dbReference>
<sequence>MEHQIERLIAEDIYIKVSFGVKQSGFIFIPNYQLDIRKEENHKKYKVYIRETAQFFIYNKEASELNRYMRGHELICQLTNDSKSIPKRRRQTIDTLKKKIEEISLLIELDTENKPYQDIKDDIVKDMAQLDLTITELQDHIAHLNKVAEVLLNLNNNDIENRRLARYDYAKMNLTAAIKIEEVEKEIETSQNELNISIDEYEYLVRRLEKFGEILSDSKIIDTSRNEIQWE</sequence>
<gene>
    <name evidence="4" type="primary">srtI</name>
    <name evidence="4" type="ORF">SAMEA1711581_00243</name>
</gene>
<dbReference type="Proteomes" id="UP000353394">
    <property type="component" value="Unassembled WGS sequence"/>
</dbReference>
<feature type="domain" description="Group II intron-interrupted relaxase LtrB central" evidence="3">
    <location>
        <begin position="2"/>
        <end position="79"/>
    </location>
</feature>
<dbReference type="AlphaFoldDB" id="A0A8B6IZA0"/>
<evidence type="ECO:0000259" key="3">
    <source>
        <dbReference type="Pfam" id="PF20874"/>
    </source>
</evidence>